<dbReference type="PANTHER" id="PTHR11647">
    <property type="entry name" value="HYDRANTOINASE/DIHYDROPYRIMIDINASE FAMILY MEMBER"/>
    <property type="match status" value="1"/>
</dbReference>
<name>A0A4R3LWR0_9BURK</name>
<dbReference type="SUPFAM" id="SSF51556">
    <property type="entry name" value="Metallo-dependent hydrolases"/>
    <property type="match status" value="1"/>
</dbReference>
<reference evidence="2 3" key="1">
    <citation type="submission" date="2019-03" db="EMBL/GenBank/DDBJ databases">
        <title>Genomic Encyclopedia of Type Strains, Phase IV (KMG-IV): sequencing the most valuable type-strain genomes for metagenomic binning, comparative biology and taxonomic classification.</title>
        <authorList>
            <person name="Goeker M."/>
        </authorList>
    </citation>
    <scope>NUCLEOTIDE SEQUENCE [LARGE SCALE GENOMIC DNA]</scope>
    <source>
        <strain evidence="2 3">DSM 24591</strain>
    </source>
</reference>
<gene>
    <name evidence="2" type="ORF">EDC26_11672</name>
</gene>
<dbReference type="EMBL" id="SMAJ01000016">
    <property type="protein sequence ID" value="TCT03105.1"/>
    <property type="molecule type" value="Genomic_DNA"/>
</dbReference>
<organism evidence="2 3">
    <name type="scientific">Paralcaligenes ureilyticus</name>
    <dbReference type="NCBI Taxonomy" id="627131"/>
    <lineage>
        <taxon>Bacteria</taxon>
        <taxon>Pseudomonadati</taxon>
        <taxon>Pseudomonadota</taxon>
        <taxon>Betaproteobacteria</taxon>
        <taxon>Burkholderiales</taxon>
        <taxon>Alcaligenaceae</taxon>
        <taxon>Paralcaligenes</taxon>
    </lineage>
</organism>
<proteinExistence type="predicted"/>
<dbReference type="OrthoDB" id="9766983at2"/>
<dbReference type="PANTHER" id="PTHR11647:SF1">
    <property type="entry name" value="COLLAPSIN RESPONSE MEDIATOR PROTEIN"/>
    <property type="match status" value="1"/>
</dbReference>
<dbReference type="Gene3D" id="2.30.40.10">
    <property type="entry name" value="Urease, subunit C, domain 1"/>
    <property type="match status" value="1"/>
</dbReference>
<dbReference type="Pfam" id="PF07969">
    <property type="entry name" value="Amidohydro_3"/>
    <property type="match status" value="1"/>
</dbReference>
<accession>A0A4R3LWR0</accession>
<dbReference type="GO" id="GO:0016811">
    <property type="term" value="F:hydrolase activity, acting on carbon-nitrogen (but not peptide) bonds, in linear amides"/>
    <property type="evidence" value="ECO:0007669"/>
    <property type="project" value="InterPro"/>
</dbReference>
<dbReference type="AlphaFoldDB" id="A0A4R3LWR0"/>
<dbReference type="Gene3D" id="3.30.1490.130">
    <property type="entry name" value="D-aminoacylase. Domain 3"/>
    <property type="match status" value="1"/>
</dbReference>
<evidence type="ECO:0000313" key="3">
    <source>
        <dbReference type="Proteomes" id="UP000295525"/>
    </source>
</evidence>
<dbReference type="InterPro" id="IPR023100">
    <property type="entry name" value="D-aminoacylase_insert_dom_sf"/>
</dbReference>
<dbReference type="RefSeq" id="WP_132584699.1">
    <property type="nucleotide sequence ID" value="NZ_SMAJ01000016.1"/>
</dbReference>
<dbReference type="SUPFAM" id="SSF51338">
    <property type="entry name" value="Composite domain of metallo-dependent hydrolases"/>
    <property type="match status" value="1"/>
</dbReference>
<dbReference type="Gene3D" id="3.20.20.140">
    <property type="entry name" value="Metal-dependent hydrolases"/>
    <property type="match status" value="1"/>
</dbReference>
<evidence type="ECO:0000259" key="1">
    <source>
        <dbReference type="Pfam" id="PF07969"/>
    </source>
</evidence>
<sequence>MFDTIISGGEIIDGTGAPSFVADVGIAGDRITALGDLTSATAINRIDASGLTVTPGFIDIHTHSDFTLLADGRADSQLCQGVTTEVIGQCGFSCAPLGRQAGGSQLFGYVDVGIPINWRSFGEYLEQLERARPAVNVAAFVGHGAIHSAIKENDSSPSTANEIDAMVRLAEEAFDEGAWGFSTGLEYWPGIAAPLEEIAALTTVTAKRNGLYSTHVRNRDVYYDLGFSEAIATARHTNAKLQISHIQPKFGAPAMAMQHTLEMLYRAGREGVDVAFDIIPHDWNHTSMVSVLPMWAREGGTTKTLERLKDPALRKRMKENPRPMWRLVTVGRWNDIVLLHSVANVDLIGMNFSDIAQLRGVDPFDAVLDLLTEEGEALPQMMWTSHSFNDNDICMCMREAKCMVMSDTLALSQRGPLKGLIGSLSGYGWTARLLGHYARERGIISLTEAVNRITVRPAERLGLVDRGRLRAGAFADVTVFNPKLVHDESTVLAPLSSPKGFIHVMVNGCFAVRDGVRNDVQSGHVLRH</sequence>
<dbReference type="InterPro" id="IPR050378">
    <property type="entry name" value="Metallo-dep_Hydrolases_sf"/>
</dbReference>
<dbReference type="InterPro" id="IPR011059">
    <property type="entry name" value="Metal-dep_hydrolase_composite"/>
</dbReference>
<dbReference type="InterPro" id="IPR013108">
    <property type="entry name" value="Amidohydro_3"/>
</dbReference>
<dbReference type="Proteomes" id="UP000295525">
    <property type="component" value="Unassembled WGS sequence"/>
</dbReference>
<feature type="domain" description="Amidohydrolase 3" evidence="1">
    <location>
        <begin position="46"/>
        <end position="486"/>
    </location>
</feature>
<keyword evidence="3" id="KW-1185">Reference proteome</keyword>
<protein>
    <submittedName>
        <fullName evidence="2">Dihydroorotase</fullName>
    </submittedName>
</protein>
<evidence type="ECO:0000313" key="2">
    <source>
        <dbReference type="EMBL" id="TCT03105.1"/>
    </source>
</evidence>
<comment type="caution">
    <text evidence="2">The sequence shown here is derived from an EMBL/GenBank/DDBJ whole genome shotgun (WGS) entry which is preliminary data.</text>
</comment>
<dbReference type="InterPro" id="IPR032466">
    <property type="entry name" value="Metal_Hydrolase"/>
</dbReference>